<dbReference type="GO" id="GO:0016757">
    <property type="term" value="F:glycosyltransferase activity"/>
    <property type="evidence" value="ECO:0007669"/>
    <property type="project" value="UniProtKB-KW"/>
</dbReference>
<feature type="domain" description="Glycosyltransferase 2-like" evidence="11">
    <location>
        <begin position="7"/>
        <end position="150"/>
    </location>
</feature>
<dbReference type="InterPro" id="IPR001173">
    <property type="entry name" value="Glyco_trans_2-like"/>
</dbReference>
<comment type="subcellular location">
    <subcellularLocation>
        <location evidence="1">Cell membrane</location>
    </subcellularLocation>
</comment>
<evidence type="ECO:0000256" key="5">
    <source>
        <dbReference type="ARBA" id="ARBA00023136"/>
    </source>
</evidence>
<accession>A0A1C5GLX0</accession>
<comment type="pathway">
    <text evidence="7">Carotenoid biosynthesis; staphyloxanthin biosynthesis; staphyloxanthin from farnesyl diphosphate: step 4/5.</text>
</comment>
<reference evidence="13" key="1">
    <citation type="submission" date="2016-06" db="EMBL/GenBank/DDBJ databases">
        <authorList>
            <person name="Varghese N."/>
            <person name="Submissions Spin"/>
        </authorList>
    </citation>
    <scope>NUCLEOTIDE SEQUENCE [LARGE SCALE GENOMIC DNA]</scope>
    <source>
        <strain evidence="13">DSM 44983</strain>
    </source>
</reference>
<dbReference type="PANTHER" id="PTHR43646:SF2">
    <property type="entry name" value="GLYCOSYLTRANSFERASE 2-LIKE DOMAIN-CONTAINING PROTEIN"/>
    <property type="match status" value="1"/>
</dbReference>
<keyword evidence="13" id="KW-1185">Reference proteome</keyword>
<evidence type="ECO:0000313" key="12">
    <source>
        <dbReference type="EMBL" id="SCG34785.1"/>
    </source>
</evidence>
<dbReference type="GO" id="GO:0005886">
    <property type="term" value="C:plasma membrane"/>
    <property type="evidence" value="ECO:0007669"/>
    <property type="project" value="UniProtKB-SubCell"/>
</dbReference>
<dbReference type="Gene3D" id="3.90.550.10">
    <property type="entry name" value="Spore Coat Polysaccharide Biosynthesis Protein SpsA, Chain A"/>
    <property type="match status" value="1"/>
</dbReference>
<feature type="region of interest" description="Disordered" evidence="10">
    <location>
        <begin position="204"/>
        <end position="244"/>
    </location>
</feature>
<dbReference type="Pfam" id="PF00535">
    <property type="entry name" value="Glycos_transf_2"/>
    <property type="match status" value="1"/>
</dbReference>
<sequence>MVNRIAVVVPAHDEEALLPGCLTSVLDSLRHLPVRSEVIVVADDCRDATAAVAERLGVVVLTVRARNVGRARAAGMAHALRNGPQGLWLATTDADSRVPRRWGGWQLRHARAGTDLLVGTVRVTDWAPRSALVRERYEIRYRHGLTGTGHRHVHGANLGCAATAYERLGGFADLRHGEDHDLVERGRRRAMRVVADADCAVRTSARRHGRAPHGFAGHLDALDDRPPAPPRHHHTRPGCTRQSS</sequence>
<comment type="function">
    <text evidence="6">Catalyzes the glycosylation of 4,4'-diaponeurosporenoate, i.e. the esterification of glucose at the C1'' position with the carboxyl group of 4,4'-diaponeurosporenic acid, to form glycosyl-4,4'-diaponeurosporenoate. This is a step in the biosynthesis of staphyloxanthin, an orange pigment present in most staphylococci strains.</text>
</comment>
<evidence type="ECO:0000256" key="6">
    <source>
        <dbReference type="ARBA" id="ARBA00037281"/>
    </source>
</evidence>
<keyword evidence="3" id="KW-0328">Glycosyltransferase</keyword>
<dbReference type="SUPFAM" id="SSF53448">
    <property type="entry name" value="Nucleotide-diphospho-sugar transferases"/>
    <property type="match status" value="1"/>
</dbReference>
<keyword evidence="2" id="KW-1003">Cell membrane</keyword>
<protein>
    <recommendedName>
        <fullName evidence="9">4,4'-diaponeurosporenoate glycosyltransferase</fullName>
    </recommendedName>
</protein>
<evidence type="ECO:0000256" key="8">
    <source>
        <dbReference type="ARBA" id="ARBA00038120"/>
    </source>
</evidence>
<dbReference type="EMBL" id="LT607752">
    <property type="protein sequence ID" value="SCG34785.1"/>
    <property type="molecule type" value="Genomic_DNA"/>
</dbReference>
<name>A0A1C5GLX0_9ACTN</name>
<gene>
    <name evidence="12" type="ORF">GA0070623_0011</name>
</gene>
<comment type="similarity">
    <text evidence="8">Belongs to the glycosyltransferase 2 family. CrtQ subfamily.</text>
</comment>
<organism evidence="12 13">
    <name type="scientific">Micromonospora rifamycinica</name>
    <dbReference type="NCBI Taxonomy" id="291594"/>
    <lineage>
        <taxon>Bacteria</taxon>
        <taxon>Bacillati</taxon>
        <taxon>Actinomycetota</taxon>
        <taxon>Actinomycetes</taxon>
        <taxon>Micromonosporales</taxon>
        <taxon>Micromonosporaceae</taxon>
        <taxon>Micromonospora</taxon>
    </lineage>
</organism>
<evidence type="ECO:0000256" key="7">
    <source>
        <dbReference type="ARBA" id="ARBA00037904"/>
    </source>
</evidence>
<evidence type="ECO:0000313" key="13">
    <source>
        <dbReference type="Proteomes" id="UP000198226"/>
    </source>
</evidence>
<evidence type="ECO:0000259" key="11">
    <source>
        <dbReference type="Pfam" id="PF00535"/>
    </source>
</evidence>
<proteinExistence type="inferred from homology"/>
<evidence type="ECO:0000256" key="3">
    <source>
        <dbReference type="ARBA" id="ARBA00022676"/>
    </source>
</evidence>
<evidence type="ECO:0000256" key="1">
    <source>
        <dbReference type="ARBA" id="ARBA00004236"/>
    </source>
</evidence>
<keyword evidence="4 12" id="KW-0808">Transferase</keyword>
<dbReference type="AlphaFoldDB" id="A0A1C5GLX0"/>
<keyword evidence="5" id="KW-0472">Membrane</keyword>
<evidence type="ECO:0000256" key="10">
    <source>
        <dbReference type="SAM" id="MobiDB-lite"/>
    </source>
</evidence>
<dbReference type="PANTHER" id="PTHR43646">
    <property type="entry name" value="GLYCOSYLTRANSFERASE"/>
    <property type="match status" value="1"/>
</dbReference>
<dbReference type="InterPro" id="IPR029044">
    <property type="entry name" value="Nucleotide-diphossugar_trans"/>
</dbReference>
<dbReference type="Proteomes" id="UP000198226">
    <property type="component" value="Chromosome I"/>
</dbReference>
<evidence type="ECO:0000256" key="2">
    <source>
        <dbReference type="ARBA" id="ARBA00022475"/>
    </source>
</evidence>
<evidence type="ECO:0000256" key="4">
    <source>
        <dbReference type="ARBA" id="ARBA00022679"/>
    </source>
</evidence>
<evidence type="ECO:0000256" key="9">
    <source>
        <dbReference type="ARBA" id="ARBA00040345"/>
    </source>
</evidence>
<dbReference type="OrthoDB" id="9777873at2"/>